<reference evidence="3 4" key="1">
    <citation type="submission" date="2022-05" db="EMBL/GenBank/DDBJ databases">
        <title>Novel Pseudomonas spp. Isolated from a Rainbow Trout Aquaculture Facility.</title>
        <authorList>
            <person name="Testerman T."/>
            <person name="Graf J."/>
        </authorList>
    </citation>
    <scope>NUCLEOTIDE SEQUENCE [LARGE SCALE GENOMIC DNA]</scope>
    <source>
        <strain evidence="3 4">ID1025</strain>
    </source>
</reference>
<accession>A0ABT5P568</accession>
<protein>
    <submittedName>
        <fullName evidence="3">Uncharacterized protein</fullName>
    </submittedName>
</protein>
<evidence type="ECO:0000313" key="3">
    <source>
        <dbReference type="EMBL" id="MDD1013430.1"/>
    </source>
</evidence>
<dbReference type="PROSITE" id="PS51257">
    <property type="entry name" value="PROKAR_LIPOPROTEIN"/>
    <property type="match status" value="1"/>
</dbReference>
<name>A0ABT5P568_9PSED</name>
<keyword evidence="2" id="KW-0732">Signal</keyword>
<dbReference type="Proteomes" id="UP001148184">
    <property type="component" value="Unassembled WGS sequence"/>
</dbReference>
<organism evidence="3 4">
    <name type="scientific">Pseudomonas rubra</name>
    <dbReference type="NCBI Taxonomy" id="2942627"/>
    <lineage>
        <taxon>Bacteria</taxon>
        <taxon>Pseudomonadati</taxon>
        <taxon>Pseudomonadota</taxon>
        <taxon>Gammaproteobacteria</taxon>
        <taxon>Pseudomonadales</taxon>
        <taxon>Pseudomonadaceae</taxon>
        <taxon>Pseudomonas</taxon>
    </lineage>
</organism>
<feature type="region of interest" description="Disordered" evidence="1">
    <location>
        <begin position="112"/>
        <end position="138"/>
    </location>
</feature>
<feature type="chain" id="PRO_5045958907" evidence="2">
    <location>
        <begin position="21"/>
        <end position="138"/>
    </location>
</feature>
<dbReference type="RefSeq" id="WP_273892256.1">
    <property type="nucleotide sequence ID" value="NZ_JAMDGP010000026.1"/>
</dbReference>
<feature type="signal peptide" evidence="2">
    <location>
        <begin position="1"/>
        <end position="20"/>
    </location>
</feature>
<evidence type="ECO:0000313" key="4">
    <source>
        <dbReference type="Proteomes" id="UP001148184"/>
    </source>
</evidence>
<gene>
    <name evidence="3" type="ORF">M5G17_07010</name>
</gene>
<sequence>MLNKLLAATCLALSCSTVSASLIEASQDPDALYSIVSMSGDSSDRTVITQRVGISGTSYSARQFDCTKRTVRFLGSGISLDDLKSAVADKDATPIFKGSLARAISQQACDESLQPEATTAANSAMSAQSQPLTSAIKQ</sequence>
<proteinExistence type="predicted"/>
<keyword evidence="4" id="KW-1185">Reference proteome</keyword>
<comment type="caution">
    <text evidence="3">The sequence shown here is derived from an EMBL/GenBank/DDBJ whole genome shotgun (WGS) entry which is preliminary data.</text>
</comment>
<evidence type="ECO:0000256" key="2">
    <source>
        <dbReference type="SAM" id="SignalP"/>
    </source>
</evidence>
<evidence type="ECO:0000256" key="1">
    <source>
        <dbReference type="SAM" id="MobiDB-lite"/>
    </source>
</evidence>
<dbReference type="EMBL" id="JAMDGZ010000014">
    <property type="protein sequence ID" value="MDD1013430.1"/>
    <property type="molecule type" value="Genomic_DNA"/>
</dbReference>